<comment type="caution">
    <text evidence="2">The sequence shown here is derived from an EMBL/GenBank/DDBJ whole genome shotgun (WGS) entry which is preliminary data.</text>
</comment>
<sequence>MTDPGVERLVLRHLEGRPLSRVELVSRTGATDHQVQAALDELIGTAHVVRRPQDIGPADYELTPVGVEHLARIGRMTASPVPAAKRPVVKRQPAAKRRPLVRRPTVAVRTPRFEAEPEPADRELIVRLAKDLAVGVVFSGVMIATHTSLLMLSLVFLITGVRMFSTYRTWAKKRRSG</sequence>
<feature type="transmembrane region" description="Helical" evidence="1">
    <location>
        <begin position="132"/>
        <end position="165"/>
    </location>
</feature>
<organism evidence="2 3">
    <name type="scientific">Kribbella jiaozuonensis</name>
    <dbReference type="NCBI Taxonomy" id="2575441"/>
    <lineage>
        <taxon>Bacteria</taxon>
        <taxon>Bacillati</taxon>
        <taxon>Actinomycetota</taxon>
        <taxon>Actinomycetes</taxon>
        <taxon>Propionibacteriales</taxon>
        <taxon>Kribbellaceae</taxon>
        <taxon>Kribbella</taxon>
    </lineage>
</organism>
<dbReference type="Proteomes" id="UP000305836">
    <property type="component" value="Unassembled WGS sequence"/>
</dbReference>
<evidence type="ECO:0000313" key="2">
    <source>
        <dbReference type="EMBL" id="TKK78159.1"/>
    </source>
</evidence>
<dbReference type="AlphaFoldDB" id="A0A4U3LRV9"/>
<keyword evidence="1" id="KW-0472">Membrane</keyword>
<keyword evidence="1" id="KW-1133">Transmembrane helix</keyword>
<keyword evidence="1" id="KW-0812">Transmembrane</keyword>
<dbReference type="SUPFAM" id="SSF46785">
    <property type="entry name" value="Winged helix' DNA-binding domain"/>
    <property type="match status" value="1"/>
</dbReference>
<evidence type="ECO:0000256" key="1">
    <source>
        <dbReference type="SAM" id="Phobius"/>
    </source>
</evidence>
<proteinExistence type="predicted"/>
<protein>
    <submittedName>
        <fullName evidence="2">Uncharacterized protein</fullName>
    </submittedName>
</protein>
<evidence type="ECO:0000313" key="3">
    <source>
        <dbReference type="Proteomes" id="UP000305836"/>
    </source>
</evidence>
<name>A0A4U3LRV9_9ACTN</name>
<dbReference type="EMBL" id="SZPZ01000003">
    <property type="protein sequence ID" value="TKK78159.1"/>
    <property type="molecule type" value="Genomic_DNA"/>
</dbReference>
<dbReference type="InterPro" id="IPR036390">
    <property type="entry name" value="WH_DNA-bd_sf"/>
</dbReference>
<dbReference type="OrthoDB" id="3830901at2"/>
<accession>A0A4U3LRV9</accession>
<keyword evidence="3" id="KW-1185">Reference proteome</keyword>
<dbReference type="RefSeq" id="WP_137256317.1">
    <property type="nucleotide sequence ID" value="NZ_JBHSPQ010000002.1"/>
</dbReference>
<gene>
    <name evidence="2" type="ORF">FDA38_23995</name>
</gene>
<reference evidence="2 3" key="1">
    <citation type="submission" date="2019-04" db="EMBL/GenBank/DDBJ databases">
        <title>Kribbella sp. NEAU-THZ 27 nov., a novel actinomycete isolated from soil.</title>
        <authorList>
            <person name="Duan L."/>
        </authorList>
    </citation>
    <scope>NUCLEOTIDE SEQUENCE [LARGE SCALE GENOMIC DNA]</scope>
    <source>
        <strain evidence="3">NEAU-THZ27</strain>
    </source>
</reference>